<dbReference type="Proteomes" id="UP000275281">
    <property type="component" value="Unassembled WGS sequence"/>
</dbReference>
<accession>A0A3N5Y723</accession>
<keyword evidence="1" id="KW-1133">Transmembrane helix</keyword>
<comment type="caution">
    <text evidence="2">The sequence shown here is derived from an EMBL/GenBank/DDBJ whole genome shotgun (WGS) entry which is preliminary data.</text>
</comment>
<keyword evidence="1" id="KW-0472">Membrane</keyword>
<dbReference type="EMBL" id="RPOK01000003">
    <property type="protein sequence ID" value="RPJ66439.1"/>
    <property type="molecule type" value="Genomic_DNA"/>
</dbReference>
<sequence>MISLSQLSIRGKFAIPLVIITLMVIIISVLSISSSQRLSDEASQLSEIFVSGIDLSLNADRDLYQALTASQSFVIASEMNSSTSCVILVTVKVTLRAV</sequence>
<feature type="transmembrane region" description="Helical" evidence="1">
    <location>
        <begin position="13"/>
        <end position="32"/>
    </location>
</feature>
<name>A0A3N5Y723_9ALTE</name>
<organism evidence="2 3">
    <name type="scientific">Alteromonas sediminis</name>
    <dbReference type="NCBI Taxonomy" id="2259342"/>
    <lineage>
        <taxon>Bacteria</taxon>
        <taxon>Pseudomonadati</taxon>
        <taxon>Pseudomonadota</taxon>
        <taxon>Gammaproteobacteria</taxon>
        <taxon>Alteromonadales</taxon>
        <taxon>Alteromonadaceae</taxon>
        <taxon>Alteromonas/Salinimonas group</taxon>
        <taxon>Alteromonas</taxon>
    </lineage>
</organism>
<reference evidence="2 3" key="1">
    <citation type="submission" date="2018-11" db="EMBL/GenBank/DDBJ databases">
        <authorList>
            <person name="Ye M.-Q."/>
            <person name="Du Z.-J."/>
        </authorList>
    </citation>
    <scope>NUCLEOTIDE SEQUENCE [LARGE SCALE GENOMIC DNA]</scope>
    <source>
        <strain evidence="2 3">U0105</strain>
    </source>
</reference>
<protein>
    <recommendedName>
        <fullName evidence="4">Chemotaxis methyl-accepting receptor HlyB-like 4HB MCP domain-containing protein</fullName>
    </recommendedName>
</protein>
<evidence type="ECO:0000313" key="2">
    <source>
        <dbReference type="EMBL" id="RPJ66439.1"/>
    </source>
</evidence>
<proteinExistence type="predicted"/>
<evidence type="ECO:0008006" key="4">
    <source>
        <dbReference type="Google" id="ProtNLM"/>
    </source>
</evidence>
<dbReference type="AlphaFoldDB" id="A0A3N5Y723"/>
<evidence type="ECO:0000256" key="1">
    <source>
        <dbReference type="SAM" id="Phobius"/>
    </source>
</evidence>
<gene>
    <name evidence="2" type="ORF">DRW07_10105</name>
</gene>
<keyword evidence="1" id="KW-0812">Transmembrane</keyword>
<dbReference type="OrthoDB" id="2489132at2"/>
<keyword evidence="3" id="KW-1185">Reference proteome</keyword>
<evidence type="ECO:0000313" key="3">
    <source>
        <dbReference type="Proteomes" id="UP000275281"/>
    </source>
</evidence>
<dbReference type="RefSeq" id="WP_124027797.1">
    <property type="nucleotide sequence ID" value="NZ_JBHRSN010000006.1"/>
</dbReference>